<dbReference type="OrthoDB" id="5236983at2759"/>
<accession>A0A8H6FNE1</accession>
<dbReference type="Proteomes" id="UP000578531">
    <property type="component" value="Unassembled WGS sequence"/>
</dbReference>
<name>A0A8H6FNE1_9LECA</name>
<dbReference type="RefSeq" id="XP_037161159.1">
    <property type="nucleotide sequence ID" value="XM_037311915.1"/>
</dbReference>
<proteinExistence type="predicted"/>
<dbReference type="GeneID" id="59291676"/>
<protein>
    <submittedName>
        <fullName evidence="1">Uncharacterized protein</fullName>
    </submittedName>
</protein>
<dbReference type="AlphaFoldDB" id="A0A8H6FNE1"/>
<evidence type="ECO:0000313" key="2">
    <source>
        <dbReference type="Proteomes" id="UP000578531"/>
    </source>
</evidence>
<comment type="caution">
    <text evidence="1">The sequence shown here is derived from an EMBL/GenBank/DDBJ whole genome shotgun (WGS) entry which is preliminary data.</text>
</comment>
<sequence>MPVHRPRTPYFADHSSSESRAELRTLALQPVRLNRGTAYPCTENELRDATTLSSQSQRSYVSAMQASRDVFAHNALGRNLSFEEYDAVIRLENIVLEVVARRREWSPDLIIKAFCDLDLVFFDGFLRGHVYVQWKTASYFPPPLPRSLTFGLTNPLGGGKAVIHLNVDAICWNDSTLATTSTHSV</sequence>
<gene>
    <name evidence="1" type="ORF">HO173_010029</name>
</gene>
<reference evidence="1 2" key="1">
    <citation type="journal article" date="2020" name="Genomics">
        <title>Complete, high-quality genomes from long-read metagenomic sequencing of two wolf lichen thalli reveals enigmatic genome architecture.</title>
        <authorList>
            <person name="McKenzie S.K."/>
            <person name="Walston R.F."/>
            <person name="Allen J.L."/>
        </authorList>
    </citation>
    <scope>NUCLEOTIDE SEQUENCE [LARGE SCALE GENOMIC DNA]</scope>
    <source>
        <strain evidence="1">WasteWater2</strain>
    </source>
</reference>
<evidence type="ECO:0000313" key="1">
    <source>
        <dbReference type="EMBL" id="KAF6231727.1"/>
    </source>
</evidence>
<keyword evidence="2" id="KW-1185">Reference proteome</keyword>
<dbReference type="EMBL" id="JACCJC010000054">
    <property type="protein sequence ID" value="KAF6231727.1"/>
    <property type="molecule type" value="Genomic_DNA"/>
</dbReference>
<organism evidence="1 2">
    <name type="scientific">Letharia columbiana</name>
    <dbReference type="NCBI Taxonomy" id="112416"/>
    <lineage>
        <taxon>Eukaryota</taxon>
        <taxon>Fungi</taxon>
        <taxon>Dikarya</taxon>
        <taxon>Ascomycota</taxon>
        <taxon>Pezizomycotina</taxon>
        <taxon>Lecanoromycetes</taxon>
        <taxon>OSLEUM clade</taxon>
        <taxon>Lecanoromycetidae</taxon>
        <taxon>Lecanorales</taxon>
        <taxon>Lecanorineae</taxon>
        <taxon>Parmeliaceae</taxon>
        <taxon>Letharia</taxon>
    </lineage>
</organism>